<protein>
    <recommendedName>
        <fullName evidence="4">Transmembrane protein</fullName>
    </recommendedName>
</protein>
<feature type="transmembrane region" description="Helical" evidence="1">
    <location>
        <begin position="29"/>
        <end position="47"/>
    </location>
</feature>
<keyword evidence="3" id="KW-1185">Reference proteome</keyword>
<dbReference type="KEGG" id="mcou:NCTC10179_00021"/>
<keyword evidence="1" id="KW-0472">Membrane</keyword>
<feature type="transmembrane region" description="Helical" evidence="1">
    <location>
        <begin position="251"/>
        <end position="267"/>
    </location>
</feature>
<sequence length="485" mass="54325">MFIFNLILYPLLAILWDIFITIPYNILSWISVIFQKIGIQLLISFLYGENAYENGVLQVNRVYYLIFLIALLSFAFLAIFGLTKHYLKGKDVDKKISQTARKILPVLGSFILYPLFAFFVMFFLSLLQELLQIAFFGTNAQNGFDFAKNTFVSLKPSDISEETWNTIAQNNYRYSFPVSEQPSIVVVIIVAVVGCMMLFQVISIASSLVSQIMSASALFFIYPLVNVFRLYDEDAVYNKWKVMFYSKLTTIVSYMLALNIFILFIGFMNRVDIFTEDSLILGGALKIILLLGSLGGIELLIGDISDLFGQRQSVKSGFRIAKDMFRTGIQVASSAGTAVGLAHGAVGGLAKGATALKVGAFGVDVGKGILKANLQSGNISKLQYKQQLAQHKANIKENNIPSHQYKVRGGLIGKGEDYLRSQQYAWNEHKIARAEKQFAKNKITEDQKNSIITKAQSKMNEIDARDKAKYELKNNYKSSLQNKGK</sequence>
<feature type="transmembrane region" description="Helical" evidence="1">
    <location>
        <begin position="103"/>
        <end position="127"/>
    </location>
</feature>
<evidence type="ECO:0000313" key="2">
    <source>
        <dbReference type="EMBL" id="VEU75865.1"/>
    </source>
</evidence>
<name>A0A449B5M0_9BACT</name>
<feature type="transmembrane region" description="Helical" evidence="1">
    <location>
        <begin position="279"/>
        <end position="301"/>
    </location>
</feature>
<proteinExistence type="predicted"/>
<accession>A0A449B5M0</accession>
<dbReference type="OrthoDB" id="403682at2"/>
<evidence type="ECO:0000313" key="3">
    <source>
        <dbReference type="Proteomes" id="UP000289497"/>
    </source>
</evidence>
<organism evidence="2 3">
    <name type="scientific">Mycoplasmopsis columboralis</name>
    <dbReference type="NCBI Taxonomy" id="171282"/>
    <lineage>
        <taxon>Bacteria</taxon>
        <taxon>Bacillati</taxon>
        <taxon>Mycoplasmatota</taxon>
        <taxon>Mycoplasmoidales</taxon>
        <taxon>Metamycoplasmataceae</taxon>
        <taxon>Mycoplasmopsis</taxon>
    </lineage>
</organism>
<dbReference type="NCBIfam" id="NF045848">
    <property type="entry name" value="MMCAP2_0566_fam"/>
    <property type="match status" value="1"/>
</dbReference>
<dbReference type="AlphaFoldDB" id="A0A449B5M0"/>
<dbReference type="NCBIfam" id="NF045889">
    <property type="entry name" value="ICE_Mbov_0396_TM"/>
    <property type="match status" value="1"/>
</dbReference>
<reference evidence="2 3" key="1">
    <citation type="submission" date="2019-01" db="EMBL/GenBank/DDBJ databases">
        <authorList>
            <consortium name="Pathogen Informatics"/>
        </authorList>
    </citation>
    <scope>NUCLEOTIDE SEQUENCE [LARGE SCALE GENOMIC DNA]</scope>
    <source>
        <strain evidence="2 3">NCTC10179</strain>
    </source>
</reference>
<feature type="transmembrane region" description="Helical" evidence="1">
    <location>
        <begin position="6"/>
        <end position="22"/>
    </location>
</feature>
<keyword evidence="1" id="KW-1133">Transmembrane helix</keyword>
<dbReference type="RefSeq" id="WP_129693719.1">
    <property type="nucleotide sequence ID" value="NZ_LR215039.1"/>
</dbReference>
<gene>
    <name evidence="2" type="ORF">NCTC10179_00021</name>
</gene>
<evidence type="ECO:0008006" key="4">
    <source>
        <dbReference type="Google" id="ProtNLM"/>
    </source>
</evidence>
<feature type="transmembrane region" description="Helical" evidence="1">
    <location>
        <begin position="212"/>
        <end position="231"/>
    </location>
</feature>
<dbReference type="EMBL" id="LR215039">
    <property type="protein sequence ID" value="VEU75865.1"/>
    <property type="molecule type" value="Genomic_DNA"/>
</dbReference>
<feature type="transmembrane region" description="Helical" evidence="1">
    <location>
        <begin position="62"/>
        <end position="82"/>
    </location>
</feature>
<feature type="transmembrane region" description="Helical" evidence="1">
    <location>
        <begin position="184"/>
        <end position="205"/>
    </location>
</feature>
<keyword evidence="1" id="KW-0812">Transmembrane</keyword>
<dbReference type="Proteomes" id="UP000289497">
    <property type="component" value="Chromosome"/>
</dbReference>
<evidence type="ECO:0000256" key="1">
    <source>
        <dbReference type="SAM" id="Phobius"/>
    </source>
</evidence>